<dbReference type="SUPFAM" id="SSF53098">
    <property type="entry name" value="Ribonuclease H-like"/>
    <property type="match status" value="1"/>
</dbReference>
<protein>
    <recommendedName>
        <fullName evidence="1">Integrase catalytic domain-containing protein</fullName>
    </recommendedName>
</protein>
<dbReference type="GO" id="GO:0015074">
    <property type="term" value="P:DNA integration"/>
    <property type="evidence" value="ECO:0007669"/>
    <property type="project" value="InterPro"/>
</dbReference>
<gene>
    <name evidence="2" type="ORF">S03H2_07293</name>
</gene>
<comment type="caution">
    <text evidence="2">The sequence shown here is derived from an EMBL/GenBank/DDBJ whole genome shotgun (WGS) entry which is preliminary data.</text>
</comment>
<name>X1FQ07_9ZZZZ</name>
<evidence type="ECO:0000259" key="1">
    <source>
        <dbReference type="PROSITE" id="PS50994"/>
    </source>
</evidence>
<dbReference type="PROSITE" id="PS50994">
    <property type="entry name" value="INTEGRASE"/>
    <property type="match status" value="1"/>
</dbReference>
<proteinExistence type="predicted"/>
<dbReference type="Pfam" id="PF00665">
    <property type="entry name" value="rve"/>
    <property type="match status" value="1"/>
</dbReference>
<sequence length="160" mass="18773">MRTFADWEEKKPGFFEADLVAHYGWSIEGSYLYTLTLTDIATTWTECLPLLYRGQDAVIHAIDQVRPLIPFPILGIDTDNGSEFLNAELIAYCEREKITFTRGRPYRKNDQCYVEQKNGAVVRQFVGYDRFDGLQAYKQLLELYRALRFYINFFSAFYET</sequence>
<dbReference type="InterPro" id="IPR012337">
    <property type="entry name" value="RNaseH-like_sf"/>
</dbReference>
<evidence type="ECO:0000313" key="2">
    <source>
        <dbReference type="EMBL" id="GAH22853.1"/>
    </source>
</evidence>
<feature type="non-terminal residue" evidence="2">
    <location>
        <position position="160"/>
    </location>
</feature>
<dbReference type="AlphaFoldDB" id="X1FQ07"/>
<feature type="domain" description="Integrase catalytic" evidence="1">
    <location>
        <begin position="8"/>
        <end position="160"/>
    </location>
</feature>
<accession>X1FQ07</accession>
<dbReference type="InterPro" id="IPR001584">
    <property type="entry name" value="Integrase_cat-core"/>
</dbReference>
<dbReference type="GO" id="GO:0003676">
    <property type="term" value="F:nucleic acid binding"/>
    <property type="evidence" value="ECO:0007669"/>
    <property type="project" value="InterPro"/>
</dbReference>
<dbReference type="Gene3D" id="3.30.420.10">
    <property type="entry name" value="Ribonuclease H-like superfamily/Ribonuclease H"/>
    <property type="match status" value="1"/>
</dbReference>
<dbReference type="InterPro" id="IPR036397">
    <property type="entry name" value="RNaseH_sf"/>
</dbReference>
<dbReference type="EMBL" id="BARU01003340">
    <property type="protein sequence ID" value="GAH22853.1"/>
    <property type="molecule type" value="Genomic_DNA"/>
</dbReference>
<organism evidence="2">
    <name type="scientific">marine sediment metagenome</name>
    <dbReference type="NCBI Taxonomy" id="412755"/>
    <lineage>
        <taxon>unclassified sequences</taxon>
        <taxon>metagenomes</taxon>
        <taxon>ecological metagenomes</taxon>
    </lineage>
</organism>
<reference evidence="2" key="1">
    <citation type="journal article" date="2014" name="Front. Microbiol.">
        <title>High frequency of phylogenetically diverse reductive dehalogenase-homologous genes in deep subseafloor sedimentary metagenomes.</title>
        <authorList>
            <person name="Kawai M."/>
            <person name="Futagami T."/>
            <person name="Toyoda A."/>
            <person name="Takaki Y."/>
            <person name="Nishi S."/>
            <person name="Hori S."/>
            <person name="Arai W."/>
            <person name="Tsubouchi T."/>
            <person name="Morono Y."/>
            <person name="Uchiyama I."/>
            <person name="Ito T."/>
            <person name="Fujiyama A."/>
            <person name="Inagaki F."/>
            <person name="Takami H."/>
        </authorList>
    </citation>
    <scope>NUCLEOTIDE SEQUENCE</scope>
    <source>
        <strain evidence="2">Expedition CK06-06</strain>
    </source>
</reference>